<dbReference type="CDD" id="cd02209">
    <property type="entry name" value="cupin_XRE_C"/>
    <property type="match status" value="1"/>
</dbReference>
<dbReference type="Gene3D" id="2.60.120.10">
    <property type="entry name" value="Jelly Rolls"/>
    <property type="match status" value="1"/>
</dbReference>
<protein>
    <submittedName>
        <fullName evidence="3">DNA-binding protein</fullName>
    </submittedName>
</protein>
<dbReference type="GO" id="GO:0003700">
    <property type="term" value="F:DNA-binding transcription factor activity"/>
    <property type="evidence" value="ECO:0007669"/>
    <property type="project" value="TreeGrafter"/>
</dbReference>
<dbReference type="GO" id="GO:0003677">
    <property type="term" value="F:DNA binding"/>
    <property type="evidence" value="ECO:0007669"/>
    <property type="project" value="UniProtKB-KW"/>
</dbReference>
<dbReference type="Gene3D" id="1.10.260.40">
    <property type="entry name" value="lambda repressor-like DNA-binding domains"/>
    <property type="match status" value="1"/>
</dbReference>
<dbReference type="SUPFAM" id="SSF47413">
    <property type="entry name" value="lambda repressor-like DNA-binding domains"/>
    <property type="match status" value="1"/>
</dbReference>
<comment type="caution">
    <text evidence="3">The sequence shown here is derived from an EMBL/GenBank/DDBJ whole genome shotgun (WGS) entry which is preliminary data.</text>
</comment>
<dbReference type="InterPro" id="IPR010982">
    <property type="entry name" value="Lambda_DNA-bd_dom_sf"/>
</dbReference>
<dbReference type="HOGENOM" id="CLU_085376_1_2_9"/>
<feature type="domain" description="HTH cro/C1-type" evidence="2">
    <location>
        <begin position="9"/>
        <end position="63"/>
    </location>
</feature>
<dbReference type="Proteomes" id="UP000032250">
    <property type="component" value="Unassembled WGS sequence"/>
</dbReference>
<organism evidence="3 4">
    <name type="scientific">Clostridium botulinum B2 450</name>
    <dbReference type="NCBI Taxonomy" id="1379739"/>
    <lineage>
        <taxon>Bacteria</taxon>
        <taxon>Bacillati</taxon>
        <taxon>Bacillota</taxon>
        <taxon>Clostridia</taxon>
        <taxon>Eubacteriales</taxon>
        <taxon>Clostridiaceae</taxon>
        <taxon>Clostridium</taxon>
    </lineage>
</organism>
<dbReference type="SUPFAM" id="SSF51182">
    <property type="entry name" value="RmlC-like cupins"/>
    <property type="match status" value="1"/>
</dbReference>
<evidence type="ECO:0000259" key="2">
    <source>
        <dbReference type="PROSITE" id="PS50943"/>
    </source>
</evidence>
<dbReference type="InterPro" id="IPR001387">
    <property type="entry name" value="Cro/C1-type_HTH"/>
</dbReference>
<name>A0A0D1BPJ0_CLOBO</name>
<accession>A0A0D1BPJ0</accession>
<dbReference type="SMART" id="SM00530">
    <property type="entry name" value="HTH_XRE"/>
    <property type="match status" value="1"/>
</dbReference>
<dbReference type="PATRIC" id="fig|1379739.3.peg.3699"/>
<keyword evidence="1 3" id="KW-0238">DNA-binding</keyword>
<gene>
    <name evidence="3" type="ORF">N495_16495</name>
</gene>
<evidence type="ECO:0000313" key="4">
    <source>
        <dbReference type="Proteomes" id="UP000032250"/>
    </source>
</evidence>
<evidence type="ECO:0000256" key="1">
    <source>
        <dbReference type="ARBA" id="ARBA00023125"/>
    </source>
</evidence>
<dbReference type="InterPro" id="IPR050807">
    <property type="entry name" value="TransReg_Diox_bact_type"/>
</dbReference>
<dbReference type="InterPro" id="IPR011051">
    <property type="entry name" value="RmlC_Cupin_sf"/>
</dbReference>
<dbReference type="Pfam" id="PF01381">
    <property type="entry name" value="HTH_3"/>
    <property type="match status" value="1"/>
</dbReference>
<dbReference type="CDD" id="cd00093">
    <property type="entry name" value="HTH_XRE"/>
    <property type="match status" value="1"/>
</dbReference>
<reference evidence="3 4" key="1">
    <citation type="submission" date="2014-06" db="EMBL/GenBank/DDBJ databases">
        <title>Genome characterization of distinct group I Clostridium botulinum lineages.</title>
        <authorList>
            <person name="Giordani F."/>
            <person name="Anselmo A."/>
            <person name="Fillo S."/>
            <person name="Palozzi A.M."/>
            <person name="Fortunato A."/>
            <person name="Gentile B."/>
            <person name="Ciammaruconi A."/>
            <person name="Anniballi F."/>
            <person name="De Medici D."/>
            <person name="Lista F."/>
        </authorList>
    </citation>
    <scope>NUCLEOTIDE SEQUENCE [LARGE SCALE GENOMIC DNA]</scope>
    <source>
        <strain evidence="3 4">B2 450</strain>
    </source>
</reference>
<dbReference type="InterPro" id="IPR013096">
    <property type="entry name" value="Cupin_2"/>
</dbReference>
<dbReference type="PROSITE" id="PS50943">
    <property type="entry name" value="HTH_CROC1"/>
    <property type="match status" value="1"/>
</dbReference>
<dbReference type="AlphaFoldDB" id="A0A0D1BPJ0"/>
<dbReference type="PANTHER" id="PTHR46797">
    <property type="entry name" value="HTH-TYPE TRANSCRIPTIONAL REGULATOR"/>
    <property type="match status" value="1"/>
</dbReference>
<dbReference type="Pfam" id="PF07883">
    <property type="entry name" value="Cupin_2"/>
    <property type="match status" value="1"/>
</dbReference>
<dbReference type="RefSeq" id="WP_003483460.1">
    <property type="nucleotide sequence ID" value="NZ_JXSU01000008.1"/>
</dbReference>
<dbReference type="InterPro" id="IPR014710">
    <property type="entry name" value="RmlC-like_jellyroll"/>
</dbReference>
<proteinExistence type="predicted"/>
<dbReference type="FunFam" id="1.10.260.40:FF:000043">
    <property type="entry name" value="DNA-binding protein"/>
    <property type="match status" value="1"/>
</dbReference>
<sequence>MIDDIGKKIKKLRTNKKLTLKELSERTNLSIGFLSQLERGLTTVAIDSLTKIAKELDVNLTYFFQAPKKNKKIVLRSYEKEILQVENNRFIKYNLSNDLEDKSFLPRLIEILPTDSKENIISYQHKGEEFVYVLEGILTLFINDDEKELYPGDSAHYDSSINHNWANYTSKPVKLLTVHTPNMFKDEKY</sequence>
<dbReference type="GO" id="GO:0005829">
    <property type="term" value="C:cytosol"/>
    <property type="evidence" value="ECO:0007669"/>
    <property type="project" value="TreeGrafter"/>
</dbReference>
<dbReference type="EMBL" id="JXSU01000008">
    <property type="protein sequence ID" value="KIS22080.1"/>
    <property type="molecule type" value="Genomic_DNA"/>
</dbReference>
<dbReference type="OrthoDB" id="9814553at2"/>
<evidence type="ECO:0000313" key="3">
    <source>
        <dbReference type="EMBL" id="KIS22080.1"/>
    </source>
</evidence>
<dbReference type="PANTHER" id="PTHR46797:SF25">
    <property type="entry name" value="TRANSCRIPTIONAL REGULATOR"/>
    <property type="match status" value="1"/>
</dbReference>